<dbReference type="Pfam" id="PF01266">
    <property type="entry name" value="DAO"/>
    <property type="match status" value="1"/>
</dbReference>
<keyword evidence="2" id="KW-1133">Transmembrane helix</keyword>
<name>A0A6P1T6K6_9RHOB</name>
<dbReference type="InterPro" id="IPR036188">
    <property type="entry name" value="FAD/NAD-bd_sf"/>
</dbReference>
<dbReference type="GO" id="GO:0032981">
    <property type="term" value="P:mitochondrial respiratory chain complex I assembly"/>
    <property type="evidence" value="ECO:0007669"/>
    <property type="project" value="TreeGrafter"/>
</dbReference>
<organism evidence="4 5">
    <name type="scientific">Algicella marina</name>
    <dbReference type="NCBI Taxonomy" id="2683284"/>
    <lineage>
        <taxon>Bacteria</taxon>
        <taxon>Pseudomonadati</taxon>
        <taxon>Pseudomonadota</taxon>
        <taxon>Alphaproteobacteria</taxon>
        <taxon>Rhodobacterales</taxon>
        <taxon>Paracoccaceae</taxon>
        <taxon>Algicella</taxon>
    </lineage>
</organism>
<dbReference type="GO" id="GO:0005737">
    <property type="term" value="C:cytoplasm"/>
    <property type="evidence" value="ECO:0007669"/>
    <property type="project" value="TreeGrafter"/>
</dbReference>
<keyword evidence="5" id="KW-1185">Reference proteome</keyword>
<evidence type="ECO:0000313" key="4">
    <source>
        <dbReference type="EMBL" id="QHQ37451.1"/>
    </source>
</evidence>
<sequence length="402" mass="43981">MPAHPTEPARTSYDVVIIGGAMVGSAIAWFLADSPDFTGSVLVVERDPSFEHSSTAHTNSCMRQQFTTKINIRISQFAADYVKSFRQRMGGDERIPEIAFDRFGYMYLAATPEAAAGLRTAQALQASCGAGTRHLSPDQVAAEYPFYNLADILAANHNTQDEGYFDGTTLFDWWRRKAGERGVERIAGEVTAIGRAGNRVTGVTLSSGTTIAAGHIVNATGPRAARTASMAGLVLPVEPRKRYTFVFSAEAPLPRPLPLTIDPSGIHVRSDGALYMAGCPARPDPAVEPDDFTQDFTLWEEHVWPALAHRIPDFERIRLVRSWVGHYAFNTVDQNAILGSHPQATNFILANGFSGHGFQQAPAVGRGMAEWIAHGHYRTLDLSSLHLERIEARRHLTEAAII</sequence>
<gene>
    <name evidence="4" type="ORF">GO499_15525</name>
</gene>
<evidence type="ECO:0000259" key="3">
    <source>
        <dbReference type="Pfam" id="PF01266"/>
    </source>
</evidence>
<keyword evidence="2" id="KW-0812">Transmembrane</keyword>
<dbReference type="RefSeq" id="WP_161864015.1">
    <property type="nucleotide sequence ID" value="NZ_CP046620.1"/>
</dbReference>
<dbReference type="PANTHER" id="PTHR13847:SF287">
    <property type="entry name" value="FAD-DEPENDENT OXIDOREDUCTASE DOMAIN-CONTAINING PROTEIN 1"/>
    <property type="match status" value="1"/>
</dbReference>
<evidence type="ECO:0000256" key="2">
    <source>
        <dbReference type="SAM" id="Phobius"/>
    </source>
</evidence>
<dbReference type="AlphaFoldDB" id="A0A6P1T6K6"/>
<dbReference type="Gene3D" id="3.50.50.60">
    <property type="entry name" value="FAD/NAD(P)-binding domain"/>
    <property type="match status" value="1"/>
</dbReference>
<dbReference type="KEGG" id="amaq:GO499_15525"/>
<keyword evidence="1" id="KW-0560">Oxidoreductase</keyword>
<dbReference type="GO" id="GO:0016491">
    <property type="term" value="F:oxidoreductase activity"/>
    <property type="evidence" value="ECO:0007669"/>
    <property type="project" value="UniProtKB-KW"/>
</dbReference>
<feature type="domain" description="FAD dependent oxidoreductase" evidence="3">
    <location>
        <begin position="14"/>
        <end position="371"/>
    </location>
</feature>
<feature type="transmembrane region" description="Helical" evidence="2">
    <location>
        <begin position="12"/>
        <end position="32"/>
    </location>
</feature>
<dbReference type="EMBL" id="CP046620">
    <property type="protein sequence ID" value="QHQ37451.1"/>
    <property type="molecule type" value="Genomic_DNA"/>
</dbReference>
<dbReference type="SUPFAM" id="SSF51905">
    <property type="entry name" value="FAD/NAD(P)-binding domain"/>
    <property type="match status" value="1"/>
</dbReference>
<evidence type="ECO:0000256" key="1">
    <source>
        <dbReference type="ARBA" id="ARBA00023002"/>
    </source>
</evidence>
<reference evidence="4 5" key="1">
    <citation type="submission" date="2019-12" db="EMBL/GenBank/DDBJ databases">
        <title>Complete genome sequence of Algicella marina strain 9Alg 56(T) isolated from the red alga Tichocarpus crinitus.</title>
        <authorList>
            <person name="Kim S.-G."/>
            <person name="Nedashkovskaya O.I."/>
        </authorList>
    </citation>
    <scope>NUCLEOTIDE SEQUENCE [LARGE SCALE GENOMIC DNA]</scope>
    <source>
        <strain evidence="4 5">9Alg 56</strain>
    </source>
</reference>
<keyword evidence="2" id="KW-0472">Membrane</keyword>
<dbReference type="InterPro" id="IPR006076">
    <property type="entry name" value="FAD-dep_OxRdtase"/>
</dbReference>
<dbReference type="Proteomes" id="UP000464495">
    <property type="component" value="Chromosome"/>
</dbReference>
<proteinExistence type="predicted"/>
<protein>
    <submittedName>
        <fullName evidence="4">FAD-dependent oxidoreductase</fullName>
    </submittedName>
</protein>
<evidence type="ECO:0000313" key="5">
    <source>
        <dbReference type="Proteomes" id="UP000464495"/>
    </source>
</evidence>
<accession>A0A6P1T6K6</accession>
<dbReference type="Gene3D" id="3.30.9.10">
    <property type="entry name" value="D-Amino Acid Oxidase, subunit A, domain 2"/>
    <property type="match status" value="1"/>
</dbReference>
<dbReference type="PANTHER" id="PTHR13847">
    <property type="entry name" value="SARCOSINE DEHYDROGENASE-RELATED"/>
    <property type="match status" value="1"/>
</dbReference>